<feature type="transmembrane region" description="Helical" evidence="1">
    <location>
        <begin position="21"/>
        <end position="49"/>
    </location>
</feature>
<evidence type="ECO:0000256" key="1">
    <source>
        <dbReference type="SAM" id="Phobius"/>
    </source>
</evidence>
<evidence type="ECO:0000313" key="3">
    <source>
        <dbReference type="Proteomes" id="UP000278792"/>
    </source>
</evidence>
<keyword evidence="1" id="KW-0812">Transmembrane</keyword>
<gene>
    <name evidence="2" type="ORF">EGH82_09845</name>
</gene>
<reference evidence="2 3" key="1">
    <citation type="submission" date="2018-11" db="EMBL/GenBank/DDBJ databases">
        <title>Vibrio ponticus strain CAIM 1751 pathogenic for the snapper Lutjanus guttatus.</title>
        <authorList>
            <person name="Soto-Rodriguez S."/>
            <person name="Lozano-Olvera R."/>
            <person name="Gomez-Gil B."/>
        </authorList>
    </citation>
    <scope>NUCLEOTIDE SEQUENCE [LARGE SCALE GENOMIC DNA]</scope>
    <source>
        <strain evidence="2 3">CAIM 1751</strain>
    </source>
</reference>
<organism evidence="2 3">
    <name type="scientific">Vibrio ponticus</name>
    <dbReference type="NCBI Taxonomy" id="265668"/>
    <lineage>
        <taxon>Bacteria</taxon>
        <taxon>Pseudomonadati</taxon>
        <taxon>Pseudomonadota</taxon>
        <taxon>Gammaproteobacteria</taxon>
        <taxon>Vibrionales</taxon>
        <taxon>Vibrionaceae</taxon>
        <taxon>Vibrio</taxon>
    </lineage>
</organism>
<name>A0A3N3E1E3_9VIBR</name>
<protein>
    <submittedName>
        <fullName evidence="2">Uncharacterized protein</fullName>
    </submittedName>
</protein>
<accession>A0A3N3E1E3</accession>
<comment type="caution">
    <text evidence="2">The sequence shown here is derived from an EMBL/GenBank/DDBJ whole genome shotgun (WGS) entry which is preliminary data.</text>
</comment>
<dbReference type="Proteomes" id="UP000278792">
    <property type="component" value="Unassembled WGS sequence"/>
</dbReference>
<proteinExistence type="predicted"/>
<keyword evidence="1" id="KW-1133">Transmembrane helix</keyword>
<dbReference type="EMBL" id="RKIK01000023">
    <property type="protein sequence ID" value="ROV60328.1"/>
    <property type="molecule type" value="Genomic_DNA"/>
</dbReference>
<sequence length="139" mass="15598">MMKIYQVKKVATLKFRAIIAAFIVSCVAFAWYFNGVGGAIALALTWLIIRHMKPKSCIFLDNERLGLKSDRATLFSVSLDEITSVHVKRDSGGLITKLFINTANDSYSLSQIQTYNDKKIANLLDELRLYGIEIGTFSK</sequence>
<dbReference type="AlphaFoldDB" id="A0A3N3E1E3"/>
<keyword evidence="1" id="KW-0472">Membrane</keyword>
<evidence type="ECO:0000313" key="2">
    <source>
        <dbReference type="EMBL" id="ROV60328.1"/>
    </source>
</evidence>